<feature type="domain" description="Glycosyltransferase 61 catalytic" evidence="1">
    <location>
        <begin position="81"/>
        <end position="254"/>
    </location>
</feature>
<name>A0A1Z4C255_9GAMM</name>
<dbReference type="Pfam" id="PF04577">
    <property type="entry name" value="Glyco_transf_61"/>
    <property type="match status" value="1"/>
</dbReference>
<evidence type="ECO:0000259" key="1">
    <source>
        <dbReference type="Pfam" id="PF04577"/>
    </source>
</evidence>
<keyword evidence="3" id="KW-1185">Reference proteome</keyword>
<dbReference type="OrthoDB" id="6326745at2"/>
<dbReference type="EMBL" id="CP022129">
    <property type="protein sequence ID" value="ASF47599.1"/>
    <property type="molecule type" value="Genomic_DNA"/>
</dbReference>
<protein>
    <recommendedName>
        <fullName evidence="1">Glycosyltransferase 61 catalytic domain-containing protein</fullName>
    </recommendedName>
</protein>
<organism evidence="2 3">
    <name type="scientific">Methylovulum psychrotolerans</name>
    <dbReference type="NCBI Taxonomy" id="1704499"/>
    <lineage>
        <taxon>Bacteria</taxon>
        <taxon>Pseudomonadati</taxon>
        <taxon>Pseudomonadota</taxon>
        <taxon>Gammaproteobacteria</taxon>
        <taxon>Methylococcales</taxon>
        <taxon>Methylococcaceae</taxon>
        <taxon>Methylovulum</taxon>
    </lineage>
</organism>
<evidence type="ECO:0000313" key="2">
    <source>
        <dbReference type="EMBL" id="ASF47599.1"/>
    </source>
</evidence>
<evidence type="ECO:0000313" key="3">
    <source>
        <dbReference type="Proteomes" id="UP000197019"/>
    </source>
</evidence>
<dbReference type="AlphaFoldDB" id="A0A1Z4C255"/>
<sequence length="384" mass="43605">MDLVIKKNALVVPQTLYKDFGAGMGQFAHGVVRDQGDPDYFAHMRNGKAFINEKLQARHLQEQPEKLAGKWLYLGGLHNHFGHFLAECIHRIWAWHEYRDQCSGVLFLPNIKQFELGHHLPGYSKAILDFLGLEESAIRYVTQLTEVEELLVPEPGSQLFVAAKADYIKFLATLKLAQRLHREALPSGYTPKVFVSRKKYRMNGSIAGLDVLENSLQQEGYFIFYPENYPIAVQLKVYQEAEKIIFEEGSAVHLLELFAKIKADVLLIKRRPSSRSFDCVFKPRTKCYIKYIDVMTPPPLTSAKFADVNALSLTDLDNLGQFLVAQGFASAALAIPLDWRDKVKADILGYLLKNARLESPSMDEFIVGYLQSIDDFFQQTDNPA</sequence>
<proteinExistence type="predicted"/>
<reference evidence="2 3" key="1">
    <citation type="submission" date="2017-06" db="EMBL/GenBank/DDBJ databases">
        <title>Genome Sequencing of the methanotroph Methylovulum psychrotolerants str. HV10-M2 isolated from a high-altitude environment.</title>
        <authorList>
            <person name="Mateos-Rivera A."/>
        </authorList>
    </citation>
    <scope>NUCLEOTIDE SEQUENCE [LARGE SCALE GENOMIC DNA]</scope>
    <source>
        <strain evidence="2 3">HV10_M2</strain>
    </source>
</reference>
<dbReference type="Proteomes" id="UP000197019">
    <property type="component" value="Chromosome"/>
</dbReference>
<dbReference type="InterPro" id="IPR049625">
    <property type="entry name" value="Glyco_transf_61_cat"/>
</dbReference>
<dbReference type="GO" id="GO:0016757">
    <property type="term" value="F:glycosyltransferase activity"/>
    <property type="evidence" value="ECO:0007669"/>
    <property type="project" value="InterPro"/>
</dbReference>
<dbReference type="KEGG" id="mpsy:CEK71_16865"/>
<dbReference type="RefSeq" id="WP_088620470.1">
    <property type="nucleotide sequence ID" value="NZ_CP022129.1"/>
</dbReference>
<gene>
    <name evidence="2" type="ORF">CEK71_16865</name>
</gene>
<accession>A0A1Z4C255</accession>